<gene>
    <name evidence="3" type="ORF">Taro_030782</name>
</gene>
<sequence>MLLFWLVRFGWFSQNCALVVLVEVVHSSEGSSQDHPLSLLVEVLLRSAFCSFRASVVLPLWFKVCRLVGLHSSEVALLFISEFLGCAGGTFCVPVVQVVCFVSRTLRALPDGGLILVNLIPHSEEEWLLSGMEISTKVDDGEEEEQEEEEEAGEQEREGQGGE</sequence>
<protein>
    <submittedName>
        <fullName evidence="3">Uncharacterized protein</fullName>
    </submittedName>
</protein>
<evidence type="ECO:0000256" key="2">
    <source>
        <dbReference type="SAM" id="SignalP"/>
    </source>
</evidence>
<dbReference type="AlphaFoldDB" id="A0A843VX44"/>
<accession>A0A843VX44</accession>
<keyword evidence="4" id="KW-1185">Reference proteome</keyword>
<dbReference type="EMBL" id="NMUH01002137">
    <property type="protein sequence ID" value="MQL98080.1"/>
    <property type="molecule type" value="Genomic_DNA"/>
</dbReference>
<evidence type="ECO:0000313" key="3">
    <source>
        <dbReference type="EMBL" id="MQL98080.1"/>
    </source>
</evidence>
<feature type="compositionally biased region" description="Basic and acidic residues" evidence="1">
    <location>
        <begin position="154"/>
        <end position="163"/>
    </location>
</feature>
<organism evidence="3 4">
    <name type="scientific">Colocasia esculenta</name>
    <name type="common">Wild taro</name>
    <name type="synonym">Arum esculentum</name>
    <dbReference type="NCBI Taxonomy" id="4460"/>
    <lineage>
        <taxon>Eukaryota</taxon>
        <taxon>Viridiplantae</taxon>
        <taxon>Streptophyta</taxon>
        <taxon>Embryophyta</taxon>
        <taxon>Tracheophyta</taxon>
        <taxon>Spermatophyta</taxon>
        <taxon>Magnoliopsida</taxon>
        <taxon>Liliopsida</taxon>
        <taxon>Araceae</taxon>
        <taxon>Aroideae</taxon>
        <taxon>Colocasieae</taxon>
        <taxon>Colocasia</taxon>
    </lineage>
</organism>
<dbReference type="Proteomes" id="UP000652761">
    <property type="component" value="Unassembled WGS sequence"/>
</dbReference>
<feature type="region of interest" description="Disordered" evidence="1">
    <location>
        <begin position="138"/>
        <end position="163"/>
    </location>
</feature>
<evidence type="ECO:0000256" key="1">
    <source>
        <dbReference type="SAM" id="MobiDB-lite"/>
    </source>
</evidence>
<name>A0A843VX44_COLES</name>
<feature type="compositionally biased region" description="Acidic residues" evidence="1">
    <location>
        <begin position="140"/>
        <end position="153"/>
    </location>
</feature>
<reference evidence="3" key="1">
    <citation type="submission" date="2017-07" db="EMBL/GenBank/DDBJ databases">
        <title>Taro Niue Genome Assembly and Annotation.</title>
        <authorList>
            <person name="Atibalentja N."/>
            <person name="Keating K."/>
            <person name="Fields C.J."/>
        </authorList>
    </citation>
    <scope>NUCLEOTIDE SEQUENCE</scope>
    <source>
        <strain evidence="3">Niue_2</strain>
        <tissue evidence="3">Leaf</tissue>
    </source>
</reference>
<comment type="caution">
    <text evidence="3">The sequence shown here is derived from an EMBL/GenBank/DDBJ whole genome shotgun (WGS) entry which is preliminary data.</text>
</comment>
<feature type="signal peptide" evidence="2">
    <location>
        <begin position="1"/>
        <end position="17"/>
    </location>
</feature>
<evidence type="ECO:0000313" key="4">
    <source>
        <dbReference type="Proteomes" id="UP000652761"/>
    </source>
</evidence>
<keyword evidence="2" id="KW-0732">Signal</keyword>
<feature type="chain" id="PRO_5032804125" evidence="2">
    <location>
        <begin position="18"/>
        <end position="163"/>
    </location>
</feature>
<proteinExistence type="predicted"/>